<dbReference type="Proteomes" id="UP001311232">
    <property type="component" value="Unassembled WGS sequence"/>
</dbReference>
<feature type="region of interest" description="Disordered" evidence="1">
    <location>
        <begin position="1"/>
        <end position="36"/>
    </location>
</feature>
<gene>
    <name evidence="2" type="ORF">CRENBAI_000512</name>
</gene>
<comment type="caution">
    <text evidence="2">The sequence shown here is derived from an EMBL/GenBank/DDBJ whole genome shotgun (WGS) entry which is preliminary data.</text>
</comment>
<reference evidence="2 3" key="1">
    <citation type="submission" date="2021-06" db="EMBL/GenBank/DDBJ databases">
        <authorList>
            <person name="Palmer J.M."/>
        </authorList>
    </citation>
    <scope>NUCLEOTIDE SEQUENCE [LARGE SCALE GENOMIC DNA]</scope>
    <source>
        <strain evidence="2 3">MEX-2019</strain>
        <tissue evidence="2">Muscle</tissue>
    </source>
</reference>
<dbReference type="AlphaFoldDB" id="A0AAV9S5T3"/>
<feature type="compositionally biased region" description="Polar residues" evidence="1">
    <location>
        <begin position="79"/>
        <end position="94"/>
    </location>
</feature>
<protein>
    <submittedName>
        <fullName evidence="2">Uncharacterized protein</fullName>
    </submittedName>
</protein>
<dbReference type="EMBL" id="JAHHUM010000875">
    <property type="protein sequence ID" value="KAK5616680.1"/>
    <property type="molecule type" value="Genomic_DNA"/>
</dbReference>
<accession>A0AAV9S5T3</accession>
<feature type="region of interest" description="Disordered" evidence="1">
    <location>
        <begin position="58"/>
        <end position="102"/>
    </location>
</feature>
<evidence type="ECO:0000313" key="2">
    <source>
        <dbReference type="EMBL" id="KAK5616680.1"/>
    </source>
</evidence>
<name>A0AAV9S5T3_9TELE</name>
<evidence type="ECO:0000313" key="3">
    <source>
        <dbReference type="Proteomes" id="UP001311232"/>
    </source>
</evidence>
<evidence type="ECO:0000256" key="1">
    <source>
        <dbReference type="SAM" id="MobiDB-lite"/>
    </source>
</evidence>
<keyword evidence="3" id="KW-1185">Reference proteome</keyword>
<sequence length="102" mass="11255">MLPGNGGVKPAQSLQSLSQLPVHRSGGPAKQRDEQTTLLVYRSKLCSREFPAETLTLRRQVEQFPRSEGRTTGPHHRGYSSNVQFGRPTGQTAPPATEVSWK</sequence>
<feature type="compositionally biased region" description="Basic and acidic residues" evidence="1">
    <location>
        <begin position="59"/>
        <end position="69"/>
    </location>
</feature>
<proteinExistence type="predicted"/>
<organism evidence="2 3">
    <name type="scientific">Crenichthys baileyi</name>
    <name type="common">White River springfish</name>
    <dbReference type="NCBI Taxonomy" id="28760"/>
    <lineage>
        <taxon>Eukaryota</taxon>
        <taxon>Metazoa</taxon>
        <taxon>Chordata</taxon>
        <taxon>Craniata</taxon>
        <taxon>Vertebrata</taxon>
        <taxon>Euteleostomi</taxon>
        <taxon>Actinopterygii</taxon>
        <taxon>Neopterygii</taxon>
        <taxon>Teleostei</taxon>
        <taxon>Neoteleostei</taxon>
        <taxon>Acanthomorphata</taxon>
        <taxon>Ovalentaria</taxon>
        <taxon>Atherinomorphae</taxon>
        <taxon>Cyprinodontiformes</taxon>
        <taxon>Goodeidae</taxon>
        <taxon>Crenichthys</taxon>
    </lineage>
</organism>